<evidence type="ECO:0000259" key="8">
    <source>
        <dbReference type="Pfam" id="PF00696"/>
    </source>
</evidence>
<dbReference type="Gene3D" id="3.40.1160.10">
    <property type="entry name" value="Acetylglutamate kinase-like"/>
    <property type="match status" value="1"/>
</dbReference>
<dbReference type="Pfam" id="PF00696">
    <property type="entry name" value="AA_kinase"/>
    <property type="match status" value="1"/>
</dbReference>
<sequence>MEKDKVVVALGRSAFGNTLPEQKKKVSLAAKAIADLVAENYEVIITHSNGPQVGMIQTALTEFSRIDPEFTAAPMSVCSAMSQGYIGYDLQNAIRTELLNRGIFKPVSTIITQVKVDPFDPAFDAPTKVIGRFMTKNEAEIEEHKGNYVVYEESNAGKGYRRIIASPYPIDIYEIDAVKALVDAGQIVIAAGGGGIPVLEQGTVLKGASAIIEKDYTAAKLADMLNASTLLFLTSAQKLSIEDESGAKKELGLLSSSDAAELVDKGYFNKTTTLPKVQSALNFVQAGEGRRAVITSLENAKDGMHERTGTIIC</sequence>
<dbReference type="RefSeq" id="WP_073993238.1">
    <property type="nucleotide sequence ID" value="NZ_FQYT01000008.1"/>
</dbReference>
<evidence type="ECO:0000256" key="5">
    <source>
        <dbReference type="ARBA" id="ARBA00022777"/>
    </source>
</evidence>
<evidence type="ECO:0000313" key="9">
    <source>
        <dbReference type="EMBL" id="SHI87669.1"/>
    </source>
</evidence>
<evidence type="ECO:0000256" key="6">
    <source>
        <dbReference type="ARBA" id="ARBA00048467"/>
    </source>
</evidence>
<dbReference type="InterPro" id="IPR001048">
    <property type="entry name" value="Asp/Glu/Uridylate_kinase"/>
</dbReference>
<dbReference type="InterPro" id="IPR036393">
    <property type="entry name" value="AceGlu_kinase-like_sf"/>
</dbReference>
<reference evidence="9 10" key="1">
    <citation type="submission" date="2016-11" db="EMBL/GenBank/DDBJ databases">
        <authorList>
            <person name="Jaros S."/>
            <person name="Januszkiewicz K."/>
            <person name="Wedrychowicz H."/>
        </authorList>
    </citation>
    <scope>NUCLEOTIDE SEQUENCE [LARGE SCALE GENOMIC DNA]</scope>
    <source>
        <strain evidence="9 10">DSM 15970</strain>
    </source>
</reference>
<dbReference type="STRING" id="1122934.SAMN02745691_00974"/>
<evidence type="ECO:0000256" key="7">
    <source>
        <dbReference type="PIRNR" id="PIRNR000723"/>
    </source>
</evidence>
<protein>
    <recommendedName>
        <fullName evidence="3 7">Carbamate kinase</fullName>
    </recommendedName>
</protein>
<dbReference type="PRINTS" id="PR01469">
    <property type="entry name" value="CARBMTKINASE"/>
</dbReference>
<dbReference type="GO" id="GO:0019546">
    <property type="term" value="P:L-arginine deiminase pathway"/>
    <property type="evidence" value="ECO:0007669"/>
    <property type="project" value="TreeGrafter"/>
</dbReference>
<evidence type="ECO:0000256" key="4">
    <source>
        <dbReference type="ARBA" id="ARBA00022679"/>
    </source>
</evidence>
<name>A0A1M6EQT0_9FIRM</name>
<dbReference type="GO" id="GO:0008804">
    <property type="term" value="F:carbamate kinase activity"/>
    <property type="evidence" value="ECO:0007669"/>
    <property type="project" value="UniProtKB-EC"/>
</dbReference>
<gene>
    <name evidence="9" type="ORF">SAMN02745691_00974</name>
</gene>
<comment type="similarity">
    <text evidence="2 7">Belongs to the carbamate kinase family.</text>
</comment>
<dbReference type="UniPathway" id="UPA00996">
    <property type="reaction ID" value="UER00366"/>
</dbReference>
<dbReference type="SUPFAM" id="SSF53633">
    <property type="entry name" value="Carbamate kinase-like"/>
    <property type="match status" value="1"/>
</dbReference>
<proteinExistence type="inferred from homology"/>
<dbReference type="PIRSF" id="PIRSF000723">
    <property type="entry name" value="Carbamate_kin"/>
    <property type="match status" value="1"/>
</dbReference>
<evidence type="ECO:0000256" key="2">
    <source>
        <dbReference type="ARBA" id="ARBA00011066"/>
    </source>
</evidence>
<accession>A0A1M6EQT0</accession>
<comment type="pathway">
    <text evidence="1">Metabolic intermediate metabolism; carbamoyl phosphate degradation; CO(2) and NH(3) from carbamoyl phosphate: step 1/1.</text>
</comment>
<dbReference type="PANTHER" id="PTHR30409:SF1">
    <property type="entry name" value="CARBAMATE KINASE-RELATED"/>
    <property type="match status" value="1"/>
</dbReference>
<keyword evidence="4 7" id="KW-0808">Transferase</keyword>
<evidence type="ECO:0000256" key="3">
    <source>
        <dbReference type="ARBA" id="ARBA00013070"/>
    </source>
</evidence>
<organism evidence="9 10">
    <name type="scientific">Parasporobacterium paucivorans DSM 15970</name>
    <dbReference type="NCBI Taxonomy" id="1122934"/>
    <lineage>
        <taxon>Bacteria</taxon>
        <taxon>Bacillati</taxon>
        <taxon>Bacillota</taxon>
        <taxon>Clostridia</taxon>
        <taxon>Lachnospirales</taxon>
        <taxon>Lachnospiraceae</taxon>
        <taxon>Parasporobacterium</taxon>
    </lineage>
</organism>
<dbReference type="GO" id="GO:0005829">
    <property type="term" value="C:cytosol"/>
    <property type="evidence" value="ECO:0007669"/>
    <property type="project" value="TreeGrafter"/>
</dbReference>
<dbReference type="AlphaFoldDB" id="A0A1M6EQT0"/>
<keyword evidence="5 7" id="KW-0418">Kinase</keyword>
<dbReference type="Proteomes" id="UP000184342">
    <property type="component" value="Unassembled WGS sequence"/>
</dbReference>
<comment type="catalytic activity">
    <reaction evidence="6">
        <text>hydrogencarbonate + NH4(+) + ATP = carbamoyl phosphate + ADP + H2O + H(+)</text>
        <dbReference type="Rhea" id="RHEA:10152"/>
        <dbReference type="ChEBI" id="CHEBI:15377"/>
        <dbReference type="ChEBI" id="CHEBI:15378"/>
        <dbReference type="ChEBI" id="CHEBI:17544"/>
        <dbReference type="ChEBI" id="CHEBI:28938"/>
        <dbReference type="ChEBI" id="CHEBI:30616"/>
        <dbReference type="ChEBI" id="CHEBI:58228"/>
        <dbReference type="ChEBI" id="CHEBI:456216"/>
        <dbReference type="EC" id="2.7.2.2"/>
    </reaction>
</comment>
<keyword evidence="10" id="KW-1185">Reference proteome</keyword>
<evidence type="ECO:0000256" key="1">
    <source>
        <dbReference type="ARBA" id="ARBA00005118"/>
    </source>
</evidence>
<dbReference type="EMBL" id="FQYT01000008">
    <property type="protein sequence ID" value="SHI87669.1"/>
    <property type="molecule type" value="Genomic_DNA"/>
</dbReference>
<feature type="domain" description="Aspartate/glutamate/uridylate kinase" evidence="8">
    <location>
        <begin position="5"/>
        <end position="295"/>
    </location>
</feature>
<dbReference type="OrthoDB" id="9766717at2"/>
<dbReference type="PANTHER" id="PTHR30409">
    <property type="entry name" value="CARBAMATE KINASE"/>
    <property type="match status" value="1"/>
</dbReference>
<dbReference type="InterPro" id="IPR003964">
    <property type="entry name" value="Carb_kinase"/>
</dbReference>
<dbReference type="CDD" id="cd04235">
    <property type="entry name" value="AAK_CK"/>
    <property type="match status" value="1"/>
</dbReference>
<evidence type="ECO:0000313" key="10">
    <source>
        <dbReference type="Proteomes" id="UP000184342"/>
    </source>
</evidence>